<keyword evidence="2" id="KW-1185">Reference proteome</keyword>
<dbReference type="GO" id="GO:0000184">
    <property type="term" value="P:nuclear-transcribed mRNA catabolic process, nonsense-mediated decay"/>
    <property type="evidence" value="ECO:0007669"/>
    <property type="project" value="TreeGrafter"/>
</dbReference>
<dbReference type="InterPro" id="IPR045153">
    <property type="entry name" value="Est1/Ebs1-like"/>
</dbReference>
<sequence>MRDMAQLRLQLEVSQLEGSLQQPKAQSAMSPYLVPDTQALCHHLPVIRQLATSGRFIVIIPRTGRCTGWGGQGVVKRDLG</sequence>
<dbReference type="PANTHER" id="PTHR15696:SF39">
    <property type="entry name" value="NONSENSE-MEDIATED MRNA DECAY FACTOR SMG5"/>
    <property type="match status" value="1"/>
</dbReference>
<proteinExistence type="predicted"/>
<evidence type="ECO:0000313" key="2">
    <source>
        <dbReference type="Proteomes" id="UP000269945"/>
    </source>
</evidence>
<dbReference type="Proteomes" id="UP000269945">
    <property type="component" value="Unassembled WGS sequence"/>
</dbReference>
<dbReference type="FunFam" id="3.40.50.1010:FF:000139">
    <property type="match status" value="1"/>
</dbReference>
<reference evidence="1 2" key="1">
    <citation type="submission" date="2018-10" db="EMBL/GenBank/DDBJ databases">
        <authorList>
            <person name="Ekblom R."/>
            <person name="Jareborg N."/>
        </authorList>
    </citation>
    <scope>NUCLEOTIDE SEQUENCE [LARGE SCALE GENOMIC DNA]</scope>
    <source>
        <tissue evidence="1">Muscle</tissue>
    </source>
</reference>
<evidence type="ECO:0000313" key="1">
    <source>
        <dbReference type="EMBL" id="VCW70460.1"/>
    </source>
</evidence>
<feature type="non-terminal residue" evidence="1">
    <location>
        <position position="80"/>
    </location>
</feature>
<organism evidence="1 2">
    <name type="scientific">Gulo gulo</name>
    <name type="common">Wolverine</name>
    <name type="synonym">Gluton</name>
    <dbReference type="NCBI Taxonomy" id="48420"/>
    <lineage>
        <taxon>Eukaryota</taxon>
        <taxon>Metazoa</taxon>
        <taxon>Chordata</taxon>
        <taxon>Craniata</taxon>
        <taxon>Vertebrata</taxon>
        <taxon>Euteleostomi</taxon>
        <taxon>Mammalia</taxon>
        <taxon>Eutheria</taxon>
        <taxon>Laurasiatheria</taxon>
        <taxon>Carnivora</taxon>
        <taxon>Caniformia</taxon>
        <taxon>Musteloidea</taxon>
        <taxon>Mustelidae</taxon>
        <taxon>Guloninae</taxon>
        <taxon>Gulo</taxon>
    </lineage>
</organism>
<protein>
    <submittedName>
        <fullName evidence="1">Uncharacterized protein</fullName>
    </submittedName>
</protein>
<dbReference type="GO" id="GO:0005697">
    <property type="term" value="C:telomerase holoenzyme complex"/>
    <property type="evidence" value="ECO:0007669"/>
    <property type="project" value="TreeGrafter"/>
</dbReference>
<dbReference type="EMBL" id="CYRY02005938">
    <property type="protein sequence ID" value="VCW70460.1"/>
    <property type="molecule type" value="Genomic_DNA"/>
</dbReference>
<dbReference type="GO" id="GO:0070034">
    <property type="term" value="F:telomerase RNA binding"/>
    <property type="evidence" value="ECO:0007669"/>
    <property type="project" value="TreeGrafter"/>
</dbReference>
<gene>
    <name evidence="1" type="ORF">BN2614_LOCUS3</name>
</gene>
<accession>A0A9X9LK87</accession>
<dbReference type="AlphaFoldDB" id="A0A9X9LK87"/>
<dbReference type="GO" id="GO:0042162">
    <property type="term" value="F:telomeric DNA binding"/>
    <property type="evidence" value="ECO:0007669"/>
    <property type="project" value="TreeGrafter"/>
</dbReference>
<dbReference type="PANTHER" id="PTHR15696">
    <property type="entry name" value="SMG-7 SUPPRESSOR WITH MORPHOLOGICAL EFFECT ON GENITALIA PROTEIN 7"/>
    <property type="match status" value="1"/>
</dbReference>
<name>A0A9X9LK87_GULGU</name>
<dbReference type="Gene3D" id="3.40.50.1010">
    <property type="entry name" value="5'-nuclease"/>
    <property type="match status" value="1"/>
</dbReference>
<comment type="caution">
    <text evidence="1">The sequence shown here is derived from an EMBL/GenBank/DDBJ whole genome shotgun (WGS) entry which is preliminary data.</text>
</comment>